<dbReference type="PRINTS" id="PR00381">
    <property type="entry name" value="KINESINLIGHT"/>
</dbReference>
<keyword evidence="4" id="KW-0493">Microtubule</keyword>
<comment type="subcellular location">
    <subcellularLocation>
        <location evidence="1">Cytoplasm</location>
        <location evidence="1">Cytoskeleton</location>
    </subcellularLocation>
</comment>
<keyword evidence="13" id="KW-1185">Reference proteome</keyword>
<feature type="domain" description="CHAT" evidence="11">
    <location>
        <begin position="667"/>
        <end position="1001"/>
    </location>
</feature>
<keyword evidence="6" id="KW-0802">TPR repeat</keyword>
<keyword evidence="7" id="KW-0175">Coiled coil</keyword>
<keyword evidence="5" id="KW-0677">Repeat</keyword>
<comment type="similarity">
    <text evidence="2">Belongs to the kinesin light chain family.</text>
</comment>
<evidence type="ECO:0000256" key="2">
    <source>
        <dbReference type="ARBA" id="ARBA00009622"/>
    </source>
</evidence>
<dbReference type="GO" id="GO:0005874">
    <property type="term" value="C:microtubule"/>
    <property type="evidence" value="ECO:0007669"/>
    <property type="project" value="UniProtKB-KW"/>
</dbReference>
<evidence type="ECO:0000256" key="1">
    <source>
        <dbReference type="ARBA" id="ARBA00004245"/>
    </source>
</evidence>
<keyword evidence="8" id="KW-0505">Motor protein</keyword>
<dbReference type="Gene3D" id="1.25.40.10">
    <property type="entry name" value="Tetratricopeptide repeat domain"/>
    <property type="match status" value="2"/>
</dbReference>
<dbReference type="PANTHER" id="PTHR45783:SF3">
    <property type="entry name" value="KINESIN LIGHT CHAIN"/>
    <property type="match status" value="1"/>
</dbReference>
<dbReference type="InterPro" id="IPR002151">
    <property type="entry name" value="Kinesin_light"/>
</dbReference>
<dbReference type="EMBL" id="JABBJJ010000019">
    <property type="protein sequence ID" value="NMO14441.1"/>
    <property type="molecule type" value="Genomic_DNA"/>
</dbReference>
<proteinExistence type="inferred from homology"/>
<dbReference type="InterPro" id="IPR024983">
    <property type="entry name" value="CHAT_dom"/>
</dbReference>
<name>A0A848LDY8_9BACT</name>
<evidence type="ECO:0000256" key="7">
    <source>
        <dbReference type="ARBA" id="ARBA00023054"/>
    </source>
</evidence>
<protein>
    <submittedName>
        <fullName evidence="12">Tetratricopeptide repeat protein</fullName>
    </submittedName>
</protein>
<evidence type="ECO:0000256" key="8">
    <source>
        <dbReference type="ARBA" id="ARBA00023175"/>
    </source>
</evidence>
<evidence type="ECO:0000256" key="4">
    <source>
        <dbReference type="ARBA" id="ARBA00022701"/>
    </source>
</evidence>
<comment type="caution">
    <text evidence="12">The sequence shown here is derived from an EMBL/GenBank/DDBJ whole genome shotgun (WGS) entry which is preliminary data.</text>
</comment>
<evidence type="ECO:0000256" key="6">
    <source>
        <dbReference type="ARBA" id="ARBA00022803"/>
    </source>
</evidence>
<accession>A0A848LDY8</accession>
<dbReference type="Pfam" id="PF13424">
    <property type="entry name" value="TPR_12"/>
    <property type="match status" value="4"/>
</dbReference>
<keyword evidence="9" id="KW-0206">Cytoskeleton</keyword>
<feature type="region of interest" description="Disordered" evidence="10">
    <location>
        <begin position="756"/>
        <end position="786"/>
    </location>
</feature>
<dbReference type="SUPFAM" id="SSF48452">
    <property type="entry name" value="TPR-like"/>
    <property type="match status" value="3"/>
</dbReference>
<evidence type="ECO:0000256" key="3">
    <source>
        <dbReference type="ARBA" id="ARBA00022490"/>
    </source>
</evidence>
<sequence>MWRALGRTMVVVLCCMAGLTAVDTEPDVWLLEARSALAEAAKLQQAGRATDAIAWHERALAIQETTLGKDHPDLVPSLNNLARLNQAQGDYAKAGPLFERALTLLEAAHGGEHPAVARALSNLAALYHDQGLYTRARPLLERALAIQQATLGGNHLDVATTLNNLALGYAAQDLHARAEPLHQRALAIQQASLGGGHPEVARTLHHLARLAHRQGLHAQAESLYEQALVIQKEVLGEDHLDTLRTFHALAGLHADQGMYSRAEALYVRAISLTEASLGSHHPETACSLNNLANLHARQGLGSRAMPLYERALPILEASLGENHPKVAGTRNNLALLYSSQRRYEEAESLHLRALAIQEAAFGPAHPDVATSLNNLALLSAEQGEPAQAEQYLSRALDIQQALLGENHPSIAQMLGNLGWLHVAQHRLDEALPLLTRAFALSEQRLRQEALAFSESRLASFLKLLRRDEERLYALLRAHPDDARVQRLALSAVLLRKGRSLEEIACTFRAVYREFGEEDRIDFQQLRDLRTRLASLSQQGPGTRPLAEYQQHLKELTSHADALEAKLARRSAPLRALTAPPSPEDIVDRAAAALPPDGVLVEFIAYADQPLHTGARGASRAPQLHYLALLLFPDASIRVVDLGPAMPIDRAATHLLDVISRRDAAYLRPAQALYSRAFAPLVPHLGGVRRIFLAPDGQLGLVPFTALHDGRRFLLDVFGFSPLTSVKDLLPRADGVVPSTSIAAFADPVSGAHQRVVQAAPRSKTRGASAGARLDSTPGVDPTQQQWLPLPGTRKEAEAIQRLWPQAQVYIGAEATRQRLFALSPPGLLHIGTHGYSPENEVAPDGSRAIGYFGGFGGGTPPHHPADPLLRSGFILADASAPTRVAEGHGAGTRVTALEIASLNLCGTQLVVLSACDTGRGEVQLGQDVYGLRRAFFIAGAETVVVSLWKVNDASTALLMEDFYRRLAAGQGRADALQGAMRTVKKTRPHPYYWAAFMTMGRDGPLQGLASEPPRMTAE</sequence>
<evidence type="ECO:0000256" key="9">
    <source>
        <dbReference type="ARBA" id="ARBA00023212"/>
    </source>
</evidence>
<evidence type="ECO:0000259" key="11">
    <source>
        <dbReference type="Pfam" id="PF12770"/>
    </source>
</evidence>
<keyword evidence="3" id="KW-0963">Cytoplasm</keyword>
<dbReference type="InterPro" id="IPR019734">
    <property type="entry name" value="TPR_rpt"/>
</dbReference>
<evidence type="ECO:0000313" key="12">
    <source>
        <dbReference type="EMBL" id="NMO14441.1"/>
    </source>
</evidence>
<dbReference type="Pfam" id="PF13374">
    <property type="entry name" value="TPR_10"/>
    <property type="match status" value="1"/>
</dbReference>
<dbReference type="GO" id="GO:0005737">
    <property type="term" value="C:cytoplasm"/>
    <property type="evidence" value="ECO:0007669"/>
    <property type="project" value="TreeGrafter"/>
</dbReference>
<dbReference type="Proteomes" id="UP000518300">
    <property type="component" value="Unassembled WGS sequence"/>
</dbReference>
<evidence type="ECO:0000313" key="13">
    <source>
        <dbReference type="Proteomes" id="UP000518300"/>
    </source>
</evidence>
<evidence type="ECO:0000256" key="5">
    <source>
        <dbReference type="ARBA" id="ARBA00022737"/>
    </source>
</evidence>
<dbReference type="GO" id="GO:0007018">
    <property type="term" value="P:microtubule-based movement"/>
    <property type="evidence" value="ECO:0007669"/>
    <property type="project" value="TreeGrafter"/>
</dbReference>
<reference evidence="12 13" key="1">
    <citation type="submission" date="2020-04" db="EMBL/GenBank/DDBJ databases">
        <title>Draft genome of Pyxidicoccus fallax type strain.</title>
        <authorList>
            <person name="Whitworth D.E."/>
        </authorList>
    </citation>
    <scope>NUCLEOTIDE SEQUENCE [LARGE SCALE GENOMIC DNA]</scope>
    <source>
        <strain evidence="12 13">DSM 14698</strain>
    </source>
</reference>
<gene>
    <name evidence="12" type="ORF">HG543_06160</name>
</gene>
<dbReference type="InterPro" id="IPR011990">
    <property type="entry name" value="TPR-like_helical_dom_sf"/>
</dbReference>
<dbReference type="SMART" id="SM00028">
    <property type="entry name" value="TPR"/>
    <property type="match status" value="10"/>
</dbReference>
<evidence type="ECO:0000256" key="10">
    <source>
        <dbReference type="SAM" id="MobiDB-lite"/>
    </source>
</evidence>
<dbReference type="PANTHER" id="PTHR45783">
    <property type="entry name" value="KINESIN LIGHT CHAIN"/>
    <property type="match status" value="1"/>
</dbReference>
<dbReference type="GO" id="GO:0019894">
    <property type="term" value="F:kinesin binding"/>
    <property type="evidence" value="ECO:0007669"/>
    <property type="project" value="TreeGrafter"/>
</dbReference>
<dbReference type="AlphaFoldDB" id="A0A848LDY8"/>
<dbReference type="Pfam" id="PF12770">
    <property type="entry name" value="CHAT"/>
    <property type="match status" value="1"/>
</dbReference>
<organism evidence="12 13">
    <name type="scientific">Pyxidicoccus fallax</name>
    <dbReference type="NCBI Taxonomy" id="394095"/>
    <lineage>
        <taxon>Bacteria</taxon>
        <taxon>Pseudomonadati</taxon>
        <taxon>Myxococcota</taxon>
        <taxon>Myxococcia</taxon>
        <taxon>Myxococcales</taxon>
        <taxon>Cystobacterineae</taxon>
        <taxon>Myxococcaceae</taxon>
        <taxon>Pyxidicoccus</taxon>
    </lineage>
</organism>
<dbReference type="GO" id="GO:0005871">
    <property type="term" value="C:kinesin complex"/>
    <property type="evidence" value="ECO:0007669"/>
    <property type="project" value="InterPro"/>
</dbReference>